<evidence type="ECO:0000259" key="1">
    <source>
        <dbReference type="Pfam" id="PF01370"/>
    </source>
</evidence>
<dbReference type="PANTHER" id="PTHR48079:SF6">
    <property type="entry name" value="NAD(P)-BINDING DOMAIN-CONTAINING PROTEIN-RELATED"/>
    <property type="match status" value="1"/>
</dbReference>
<dbReference type="Pfam" id="PF01370">
    <property type="entry name" value="Epimerase"/>
    <property type="match status" value="1"/>
</dbReference>
<accession>A0A0C4EE13</accession>
<proteinExistence type="predicted"/>
<dbReference type="GO" id="GO:0005737">
    <property type="term" value="C:cytoplasm"/>
    <property type="evidence" value="ECO:0007669"/>
    <property type="project" value="TreeGrafter"/>
</dbReference>
<evidence type="ECO:0000313" key="2">
    <source>
        <dbReference type="EMBL" id="KLU92030.1"/>
    </source>
</evidence>
<keyword evidence="4" id="KW-1185">Reference proteome</keyword>
<dbReference type="EMBL" id="ADBL01002704">
    <property type="status" value="NOT_ANNOTATED_CDS"/>
    <property type="molecule type" value="Genomic_DNA"/>
</dbReference>
<feature type="domain" description="NAD-dependent epimerase/dehydratase" evidence="1">
    <location>
        <begin position="7"/>
        <end position="87"/>
    </location>
</feature>
<dbReference type="InterPro" id="IPR051783">
    <property type="entry name" value="NAD(P)-dependent_oxidoreduct"/>
</dbReference>
<name>A0A0C4EE13_MAGP6</name>
<organism evidence="3 4">
    <name type="scientific">Magnaporthiopsis poae (strain ATCC 64411 / 73-15)</name>
    <name type="common">Kentucky bluegrass fungus</name>
    <name type="synonym">Magnaporthe poae</name>
    <dbReference type="NCBI Taxonomy" id="644358"/>
    <lineage>
        <taxon>Eukaryota</taxon>
        <taxon>Fungi</taxon>
        <taxon>Dikarya</taxon>
        <taxon>Ascomycota</taxon>
        <taxon>Pezizomycotina</taxon>
        <taxon>Sordariomycetes</taxon>
        <taxon>Sordariomycetidae</taxon>
        <taxon>Magnaporthales</taxon>
        <taxon>Magnaporthaceae</taxon>
        <taxon>Magnaporthiopsis</taxon>
    </lineage>
</organism>
<dbReference type="InterPro" id="IPR036291">
    <property type="entry name" value="NAD(P)-bd_dom_sf"/>
</dbReference>
<reference evidence="4" key="2">
    <citation type="submission" date="2010-05" db="EMBL/GenBank/DDBJ databases">
        <title>The genome sequence of Magnaporthe poae strain ATCC 64411.</title>
        <authorList>
            <person name="Ma L.-J."/>
            <person name="Dead R."/>
            <person name="Young S."/>
            <person name="Zeng Q."/>
            <person name="Koehrsen M."/>
            <person name="Alvarado L."/>
            <person name="Berlin A."/>
            <person name="Chapman S.B."/>
            <person name="Chen Z."/>
            <person name="Freedman E."/>
            <person name="Gellesch M."/>
            <person name="Goldberg J."/>
            <person name="Griggs A."/>
            <person name="Gujja S."/>
            <person name="Heilman E.R."/>
            <person name="Heiman D."/>
            <person name="Hepburn T."/>
            <person name="Howarth C."/>
            <person name="Jen D."/>
            <person name="Larson L."/>
            <person name="Mehta T."/>
            <person name="Neiman D."/>
            <person name="Pearson M."/>
            <person name="Roberts A."/>
            <person name="Saif S."/>
            <person name="Shea T."/>
            <person name="Shenoy N."/>
            <person name="Sisk P."/>
            <person name="Stolte C."/>
            <person name="Sykes S."/>
            <person name="Walk T."/>
            <person name="White J."/>
            <person name="Yandava C."/>
            <person name="Haas B."/>
            <person name="Nusbaum C."/>
            <person name="Birren B."/>
        </authorList>
    </citation>
    <scope>NUCLEOTIDE SEQUENCE [LARGE SCALE GENOMIC DNA]</scope>
    <source>
        <strain evidence="4">ATCC 64411 / 73-15</strain>
    </source>
</reference>
<dbReference type="PANTHER" id="PTHR48079">
    <property type="entry name" value="PROTEIN YEEZ"/>
    <property type="match status" value="1"/>
</dbReference>
<evidence type="ECO:0000313" key="3">
    <source>
        <dbReference type="EnsemblFungi" id="MAPG_10977T0"/>
    </source>
</evidence>
<gene>
    <name evidence="2" type="ORF">MAPG_10977</name>
</gene>
<reference evidence="3" key="4">
    <citation type="journal article" date="2015" name="G3 (Bethesda)">
        <title>Genome sequences of three phytopathogenic species of the Magnaporthaceae family of fungi.</title>
        <authorList>
            <person name="Okagaki L.H."/>
            <person name="Nunes C.C."/>
            <person name="Sailsbery J."/>
            <person name="Clay B."/>
            <person name="Brown D."/>
            <person name="John T."/>
            <person name="Oh Y."/>
            <person name="Young N."/>
            <person name="Fitzgerald M."/>
            <person name="Haas B.J."/>
            <person name="Zeng Q."/>
            <person name="Young S."/>
            <person name="Adiconis X."/>
            <person name="Fan L."/>
            <person name="Levin J.Z."/>
            <person name="Mitchell T.K."/>
            <person name="Okubara P.A."/>
            <person name="Farman M.L."/>
            <person name="Kohn L.M."/>
            <person name="Birren B."/>
            <person name="Ma L.-J."/>
            <person name="Dean R.A."/>
        </authorList>
    </citation>
    <scope>NUCLEOTIDE SEQUENCE</scope>
    <source>
        <strain evidence="3">ATCC 64411 / 73-15</strain>
    </source>
</reference>
<dbReference type="OrthoDB" id="2735536at2759"/>
<dbReference type="Gene3D" id="3.40.50.720">
    <property type="entry name" value="NAD(P)-binding Rossmann-like Domain"/>
    <property type="match status" value="1"/>
</dbReference>
<dbReference type="OMA" id="FHFNIRM"/>
<dbReference type="InterPro" id="IPR001509">
    <property type="entry name" value="Epimerase_deHydtase"/>
</dbReference>
<dbReference type="EMBL" id="GL876978">
    <property type="protein sequence ID" value="KLU92030.1"/>
    <property type="molecule type" value="Genomic_DNA"/>
</dbReference>
<dbReference type="SUPFAM" id="SSF51735">
    <property type="entry name" value="NAD(P)-binding Rossmann-fold domains"/>
    <property type="match status" value="1"/>
</dbReference>
<sequence length="96" mass="10500">MSSKPKVLLTGGSGFIAAHILEQLLEKGYKVITTVRSQDKADKIRGAHPNLSKDELDTAIVPDIAQPDAFDEVVKTPGIEFVLHTASPFHFNIRMS</sequence>
<reference evidence="2" key="3">
    <citation type="submission" date="2011-03" db="EMBL/GenBank/DDBJ databases">
        <title>Annotation of Magnaporthe poae ATCC 64411.</title>
        <authorList>
            <person name="Ma L.-J."/>
            <person name="Dead R."/>
            <person name="Young S.K."/>
            <person name="Zeng Q."/>
            <person name="Gargeya S."/>
            <person name="Fitzgerald M."/>
            <person name="Haas B."/>
            <person name="Abouelleil A."/>
            <person name="Alvarado L."/>
            <person name="Arachchi H.M."/>
            <person name="Berlin A."/>
            <person name="Brown A."/>
            <person name="Chapman S.B."/>
            <person name="Chen Z."/>
            <person name="Dunbar C."/>
            <person name="Freedman E."/>
            <person name="Gearin G."/>
            <person name="Gellesch M."/>
            <person name="Goldberg J."/>
            <person name="Griggs A."/>
            <person name="Gujja S."/>
            <person name="Heiman D."/>
            <person name="Howarth C."/>
            <person name="Larson L."/>
            <person name="Lui A."/>
            <person name="MacDonald P.J.P."/>
            <person name="Mehta T."/>
            <person name="Montmayeur A."/>
            <person name="Murphy C."/>
            <person name="Neiman D."/>
            <person name="Pearson M."/>
            <person name="Priest M."/>
            <person name="Roberts A."/>
            <person name="Saif S."/>
            <person name="Shea T."/>
            <person name="Shenoy N."/>
            <person name="Sisk P."/>
            <person name="Stolte C."/>
            <person name="Sykes S."/>
            <person name="Yandava C."/>
            <person name="Wortman J."/>
            <person name="Nusbaum C."/>
            <person name="Birren B."/>
        </authorList>
    </citation>
    <scope>NUCLEOTIDE SEQUENCE</scope>
    <source>
        <strain evidence="2">ATCC 64411</strain>
    </source>
</reference>
<reference evidence="2" key="1">
    <citation type="submission" date="2010-05" db="EMBL/GenBank/DDBJ databases">
        <title>The Genome Sequence of Magnaporthe poae strain ATCC 64411.</title>
        <authorList>
            <consortium name="The Broad Institute Genome Sequencing Platform"/>
            <consortium name="Broad Institute Genome Sequencing Center for Infectious Disease"/>
            <person name="Ma L.-J."/>
            <person name="Dead R."/>
            <person name="Young S."/>
            <person name="Zeng Q."/>
            <person name="Koehrsen M."/>
            <person name="Alvarado L."/>
            <person name="Berlin A."/>
            <person name="Chapman S.B."/>
            <person name="Chen Z."/>
            <person name="Freedman E."/>
            <person name="Gellesch M."/>
            <person name="Goldberg J."/>
            <person name="Griggs A."/>
            <person name="Gujja S."/>
            <person name="Heilman E.R."/>
            <person name="Heiman D."/>
            <person name="Hepburn T."/>
            <person name="Howarth C."/>
            <person name="Jen D."/>
            <person name="Larson L."/>
            <person name="Mehta T."/>
            <person name="Neiman D."/>
            <person name="Pearson M."/>
            <person name="Roberts A."/>
            <person name="Saif S."/>
            <person name="Shea T."/>
            <person name="Shenoy N."/>
            <person name="Sisk P."/>
            <person name="Stolte C."/>
            <person name="Sykes S."/>
            <person name="Walk T."/>
            <person name="White J."/>
            <person name="Yandava C."/>
            <person name="Haas B."/>
            <person name="Nusbaum C."/>
            <person name="Birren B."/>
        </authorList>
    </citation>
    <scope>NUCLEOTIDE SEQUENCE</scope>
    <source>
        <strain evidence="2">ATCC 64411</strain>
    </source>
</reference>
<dbReference type="EnsemblFungi" id="MAPG_10977T0">
    <property type="protein sequence ID" value="MAPG_10977T0"/>
    <property type="gene ID" value="MAPG_10977"/>
</dbReference>
<protein>
    <submittedName>
        <fullName evidence="2">NADPH-dependent methylglyoxal reductase GRE2</fullName>
    </submittedName>
</protein>
<evidence type="ECO:0000313" key="4">
    <source>
        <dbReference type="Proteomes" id="UP000011715"/>
    </source>
</evidence>
<reference evidence="3" key="5">
    <citation type="submission" date="2015-06" db="UniProtKB">
        <authorList>
            <consortium name="EnsemblFungi"/>
        </authorList>
    </citation>
    <scope>IDENTIFICATION</scope>
    <source>
        <strain evidence="3">ATCC 64411</strain>
    </source>
</reference>
<dbReference type="GO" id="GO:0004029">
    <property type="term" value="F:aldehyde dehydrogenase (NAD+) activity"/>
    <property type="evidence" value="ECO:0007669"/>
    <property type="project" value="TreeGrafter"/>
</dbReference>
<dbReference type="AlphaFoldDB" id="A0A0C4EE13"/>
<dbReference type="eggNOG" id="KOG1502">
    <property type="taxonomic scope" value="Eukaryota"/>
</dbReference>
<dbReference type="STRING" id="644358.A0A0C4EE13"/>
<dbReference type="Proteomes" id="UP000011715">
    <property type="component" value="Unassembled WGS sequence"/>
</dbReference>
<dbReference type="VEuPathDB" id="FungiDB:MAPG_10977"/>